<sequence>AEKHQAKVEREMEAQIKQQPQCHQLMALEGVGPKNAMRLYLMLGGQGKNFSHGREASACIGVTPKQYSTGGVVTLGGIGKNQGNKRLRSSLIQGAMAVVKVVNKREPRNHKEKWLKQLIERIGSRRAAVALANKTIRTSWAMLKHGEAYQAPQAV</sequence>
<evidence type="ECO:0000313" key="2">
    <source>
        <dbReference type="EMBL" id="TLU59450.1"/>
    </source>
</evidence>
<dbReference type="OrthoDB" id="5289737at2"/>
<dbReference type="PANTHER" id="PTHR33055:SF3">
    <property type="entry name" value="PUTATIVE TRANSPOSASE FOR IS117-RELATED"/>
    <property type="match status" value="1"/>
</dbReference>
<evidence type="ECO:0000313" key="3">
    <source>
        <dbReference type="Proteomes" id="UP000307790"/>
    </source>
</evidence>
<dbReference type="AlphaFoldDB" id="A0A5R9IDZ3"/>
<reference evidence="2 3" key="1">
    <citation type="submission" date="2019-05" db="EMBL/GenBank/DDBJ databases">
        <title>Genome sequences of Thalassotalea litorea 1K03283.</title>
        <authorList>
            <person name="Zhang D."/>
        </authorList>
    </citation>
    <scope>NUCLEOTIDE SEQUENCE [LARGE SCALE GENOMIC DNA]</scope>
    <source>
        <strain evidence="2 3">MCCC 1K03283</strain>
    </source>
</reference>
<dbReference type="Proteomes" id="UP000307790">
    <property type="component" value="Unassembled WGS sequence"/>
</dbReference>
<evidence type="ECO:0000259" key="1">
    <source>
        <dbReference type="Pfam" id="PF02371"/>
    </source>
</evidence>
<feature type="non-terminal residue" evidence="2">
    <location>
        <position position="1"/>
    </location>
</feature>
<dbReference type="Pfam" id="PF02371">
    <property type="entry name" value="Transposase_20"/>
    <property type="match status" value="1"/>
</dbReference>
<gene>
    <name evidence="2" type="ORF">FE810_17000</name>
</gene>
<dbReference type="EMBL" id="VCBC01000041">
    <property type="protein sequence ID" value="TLU59450.1"/>
    <property type="molecule type" value="Genomic_DNA"/>
</dbReference>
<organism evidence="2 3">
    <name type="scientific">Thalassotalea litorea</name>
    <dbReference type="NCBI Taxonomy" id="2020715"/>
    <lineage>
        <taxon>Bacteria</taxon>
        <taxon>Pseudomonadati</taxon>
        <taxon>Pseudomonadota</taxon>
        <taxon>Gammaproteobacteria</taxon>
        <taxon>Alteromonadales</taxon>
        <taxon>Colwelliaceae</taxon>
        <taxon>Thalassotalea</taxon>
    </lineage>
</organism>
<proteinExistence type="predicted"/>
<dbReference type="GO" id="GO:0004803">
    <property type="term" value="F:transposase activity"/>
    <property type="evidence" value="ECO:0007669"/>
    <property type="project" value="InterPro"/>
</dbReference>
<accession>A0A5R9IDZ3</accession>
<dbReference type="InterPro" id="IPR003346">
    <property type="entry name" value="Transposase_20"/>
</dbReference>
<dbReference type="InterPro" id="IPR047650">
    <property type="entry name" value="Transpos_IS110"/>
</dbReference>
<dbReference type="GO" id="GO:0006313">
    <property type="term" value="P:DNA transposition"/>
    <property type="evidence" value="ECO:0007669"/>
    <property type="project" value="InterPro"/>
</dbReference>
<keyword evidence="3" id="KW-1185">Reference proteome</keyword>
<feature type="domain" description="Transposase IS116/IS110/IS902 C-terminal" evidence="1">
    <location>
        <begin position="22"/>
        <end position="103"/>
    </location>
</feature>
<dbReference type="GO" id="GO:0003677">
    <property type="term" value="F:DNA binding"/>
    <property type="evidence" value="ECO:0007669"/>
    <property type="project" value="InterPro"/>
</dbReference>
<protein>
    <submittedName>
        <fullName evidence="2">Transposase</fullName>
    </submittedName>
</protein>
<dbReference type="PANTHER" id="PTHR33055">
    <property type="entry name" value="TRANSPOSASE FOR INSERTION SEQUENCE ELEMENT IS1111A"/>
    <property type="match status" value="1"/>
</dbReference>
<comment type="caution">
    <text evidence="2">The sequence shown here is derived from an EMBL/GenBank/DDBJ whole genome shotgun (WGS) entry which is preliminary data.</text>
</comment>
<name>A0A5R9IDZ3_9GAMM</name>
<dbReference type="RefSeq" id="WP_138321867.1">
    <property type="nucleotide sequence ID" value="NZ_VCBC01000041.1"/>
</dbReference>